<sequence>MKFSRQSLKYSQEKLKSAEAFVDAAEPKKIPSETERRGRGKPRKSEELTKPVSVSLTKTDLKTLDDQFKRYNMLAYKQQLEDDKPLNRSDIVRLMANKLSVMSDDEFMAFITD</sequence>
<reference evidence="2 3" key="1">
    <citation type="submission" date="2018-01" db="EMBL/GenBank/DDBJ databases">
        <title>Whole genome sequencing of Histamine producing bacteria.</title>
        <authorList>
            <person name="Butler K."/>
        </authorList>
    </citation>
    <scope>NUCLEOTIDE SEQUENCE [LARGE SCALE GENOMIC DNA]</scope>
    <source>
        <strain evidence="2 3">NCIMB 13481</strain>
    </source>
</reference>
<dbReference type="EMBL" id="PYLW01000043">
    <property type="protein sequence ID" value="PSV88147.1"/>
    <property type="molecule type" value="Genomic_DNA"/>
</dbReference>
<organism evidence="2 3">
    <name type="scientific">Photobacterium iliopiscarium</name>
    <dbReference type="NCBI Taxonomy" id="56192"/>
    <lineage>
        <taxon>Bacteria</taxon>
        <taxon>Pseudomonadati</taxon>
        <taxon>Pseudomonadota</taxon>
        <taxon>Gammaproteobacteria</taxon>
        <taxon>Vibrionales</taxon>
        <taxon>Vibrionaceae</taxon>
        <taxon>Photobacterium</taxon>
    </lineage>
</organism>
<gene>
    <name evidence="2" type="ORF">C9I88_19940</name>
</gene>
<evidence type="ECO:0000256" key="1">
    <source>
        <dbReference type="SAM" id="MobiDB-lite"/>
    </source>
</evidence>
<feature type="compositionally biased region" description="Basic and acidic residues" evidence="1">
    <location>
        <begin position="25"/>
        <end position="49"/>
    </location>
</feature>
<comment type="caution">
    <text evidence="2">The sequence shown here is derived from an EMBL/GenBank/DDBJ whole genome shotgun (WGS) entry which is preliminary data.</text>
</comment>
<name>A0A2T3M7H5_9GAMM</name>
<dbReference type="RefSeq" id="WP_107238157.1">
    <property type="nucleotide sequence ID" value="NZ_PYLW01000043.1"/>
</dbReference>
<protein>
    <submittedName>
        <fullName evidence="2">Uncharacterized protein</fullName>
    </submittedName>
</protein>
<dbReference type="AlphaFoldDB" id="A0A2T3M7H5"/>
<feature type="region of interest" description="Disordered" evidence="1">
    <location>
        <begin position="22"/>
        <end position="52"/>
    </location>
</feature>
<proteinExistence type="predicted"/>
<accession>A0A2T3M7H5</accession>
<evidence type="ECO:0000313" key="3">
    <source>
        <dbReference type="Proteomes" id="UP000241954"/>
    </source>
</evidence>
<dbReference type="Proteomes" id="UP000241954">
    <property type="component" value="Unassembled WGS sequence"/>
</dbReference>
<evidence type="ECO:0000313" key="2">
    <source>
        <dbReference type="EMBL" id="PSV88147.1"/>
    </source>
</evidence>